<dbReference type="GO" id="GO:0005737">
    <property type="term" value="C:cytoplasm"/>
    <property type="evidence" value="ECO:0007669"/>
    <property type="project" value="UniProtKB-SubCell"/>
</dbReference>
<keyword evidence="16" id="KW-1185">Reference proteome</keyword>
<evidence type="ECO:0000313" key="15">
    <source>
        <dbReference type="Ensembl" id="ENSELUP00000041589.3"/>
    </source>
</evidence>
<reference evidence="15" key="3">
    <citation type="submission" date="2025-08" db="UniProtKB">
        <authorList>
            <consortium name="Ensembl"/>
        </authorList>
    </citation>
    <scope>IDENTIFICATION</scope>
</reference>
<evidence type="ECO:0000256" key="9">
    <source>
        <dbReference type="ARBA" id="ARBA00054217"/>
    </source>
</evidence>
<dbReference type="SUPFAM" id="SSF47095">
    <property type="entry name" value="HMG-box"/>
    <property type="match status" value="1"/>
</dbReference>
<evidence type="ECO:0000259" key="14">
    <source>
        <dbReference type="PROSITE" id="PS50118"/>
    </source>
</evidence>
<dbReference type="PROSITE" id="PS50118">
    <property type="entry name" value="HMG_BOX_2"/>
    <property type="match status" value="1"/>
</dbReference>
<dbReference type="InterPro" id="IPR052856">
    <property type="entry name" value="SOX30_TF"/>
</dbReference>
<evidence type="ECO:0000256" key="10">
    <source>
        <dbReference type="ARBA" id="ARBA00063959"/>
    </source>
</evidence>
<evidence type="ECO:0000256" key="4">
    <source>
        <dbReference type="ARBA" id="ARBA00023015"/>
    </source>
</evidence>
<feature type="compositionally biased region" description="Basic residues" evidence="13">
    <location>
        <begin position="1"/>
        <end position="10"/>
    </location>
</feature>
<reference evidence="15" key="4">
    <citation type="submission" date="2025-09" db="UniProtKB">
        <authorList>
            <consortium name="Ensembl"/>
        </authorList>
    </citation>
    <scope>IDENTIFICATION</scope>
</reference>
<evidence type="ECO:0000256" key="8">
    <source>
        <dbReference type="ARBA" id="ARBA00023242"/>
    </source>
</evidence>
<evidence type="ECO:0000256" key="13">
    <source>
        <dbReference type="SAM" id="MobiDB-lite"/>
    </source>
</evidence>
<keyword evidence="3" id="KW-0678">Repressor</keyword>
<evidence type="ECO:0000256" key="5">
    <source>
        <dbReference type="ARBA" id="ARBA00023125"/>
    </source>
</evidence>
<evidence type="ECO:0000313" key="16">
    <source>
        <dbReference type="Proteomes" id="UP000265140"/>
    </source>
</evidence>
<evidence type="ECO:0000256" key="11">
    <source>
        <dbReference type="ARBA" id="ARBA00070331"/>
    </source>
</evidence>
<comment type="subcellular location">
    <subcellularLocation>
        <location evidence="1">Cytoplasm</location>
    </subcellularLocation>
</comment>
<evidence type="ECO:0000256" key="2">
    <source>
        <dbReference type="ARBA" id="ARBA00022490"/>
    </source>
</evidence>
<organism evidence="15 16">
    <name type="scientific">Esox lucius</name>
    <name type="common">Northern pike</name>
    <dbReference type="NCBI Taxonomy" id="8010"/>
    <lineage>
        <taxon>Eukaryota</taxon>
        <taxon>Metazoa</taxon>
        <taxon>Chordata</taxon>
        <taxon>Craniata</taxon>
        <taxon>Vertebrata</taxon>
        <taxon>Euteleostomi</taxon>
        <taxon>Actinopterygii</taxon>
        <taxon>Neopterygii</taxon>
        <taxon>Teleostei</taxon>
        <taxon>Protacanthopterygii</taxon>
        <taxon>Esociformes</taxon>
        <taxon>Esocidae</taxon>
        <taxon>Esox</taxon>
    </lineage>
</organism>
<proteinExistence type="predicted"/>
<dbReference type="Ensembl" id="ENSELUT00000042784.3">
    <property type="protein sequence ID" value="ENSELUP00000041589.3"/>
    <property type="gene ID" value="ENSELUG00000022471.3"/>
</dbReference>
<dbReference type="Pfam" id="PF00505">
    <property type="entry name" value="HMG_box"/>
    <property type="match status" value="1"/>
</dbReference>
<feature type="region of interest" description="Disordered" evidence="13">
    <location>
        <begin position="1"/>
        <end position="73"/>
    </location>
</feature>
<keyword evidence="8 12" id="KW-0539">Nucleus</keyword>
<accession>A0A3P9ALQ1</accession>
<dbReference type="InterPro" id="IPR009071">
    <property type="entry name" value="HMG_box_dom"/>
</dbReference>
<keyword evidence="4" id="KW-0805">Transcription regulation</keyword>
<protein>
    <recommendedName>
        <fullName evidence="11">Transcription factor SOX-30</fullName>
    </recommendedName>
</protein>
<dbReference type="PANTHER" id="PTHR47279">
    <property type="entry name" value="TRANSCRIPTION FACTOR SOX-30"/>
    <property type="match status" value="1"/>
</dbReference>
<sequence>MDSHPKRRAQVKSAVMKSEVQKDDWPSTSNGASVGEVTPCGGHKKPVGRPKSSSQVTPKVDKCGGNGNQMPISLTHIKGDIRGRPVKFKKERASAVSKESKGASDHPTNVTSQVPVIKEEIITPVPGLFKETEEPNGHQGNQHAAPTIDFSKPIHIVNADGMSFTAFDGKAITLSKVPYPPPVHVYVKPATDKVNTRGINLTRPPSEAEHLEVPHSIDRNGNIKRPMNAFMVWARIHRPSLSKANPTANNADISVQLGIEWSKLTEEERRPYYDEAHKLKNKHRQDFPGWIYQPRPGKKKCYPSGPMSYGPQPSRCSAERSVIRDETHPMNAMTGASPTTSTFIPDTQSTSPFSLLKTYSFPSPHSAAPSSGSEHAVGRQEASHSCRIPEESLKPRTIIRQQTYYSCASDVPSISTAPRSRVLQMPLPALAQPHLYPPSPVMHPVNFFQTPRFSFAPPYFMPAPQFYPPGSYPFGPYPVLQPQEFSTMASPITTPGYPYDDNYNQHESTFSMFNRDHPFQQRGHSWPSRQGQWQATVTSELLGSVPPLDGRTLENVFTNSVPENPASVQEVQVTSEPDREEVRLMTIL</sequence>
<keyword evidence="5 12" id="KW-0238">DNA-binding</keyword>
<comment type="function">
    <text evidence="9">Acts both as a transcriptional activator and a repressor. Binds to the DNA sequence 5'-ACAAT-3' and shows a preference for guanine residues surrounding this core motif. Binds to its own promoter and activates its own transcription. Required to activate the expression of postmeiotic genes involved in spermiogenesis. Binds to the promoter region of CTNNB1 and represses its transcription which leads to inhibition of Wnt signaling. Also inhibits Wnt signaling by binding to the CTNNB1 protein, preventing interaction of CTNNB1 with TCF7L2/TCF4.</text>
</comment>
<dbReference type="GO" id="GO:0005634">
    <property type="term" value="C:nucleus"/>
    <property type="evidence" value="ECO:0007669"/>
    <property type="project" value="UniProtKB-UniRule"/>
</dbReference>
<dbReference type="STRING" id="8010.ENSELUP00000041589"/>
<gene>
    <name evidence="15" type="primary">TBX4</name>
</gene>
<dbReference type="InParanoid" id="A0A3P9ALQ1"/>
<evidence type="ECO:0000256" key="1">
    <source>
        <dbReference type="ARBA" id="ARBA00004496"/>
    </source>
</evidence>
<dbReference type="GO" id="GO:0001228">
    <property type="term" value="F:DNA-binding transcription activator activity, RNA polymerase II-specific"/>
    <property type="evidence" value="ECO:0007669"/>
    <property type="project" value="UniProtKB-ARBA"/>
</dbReference>
<dbReference type="SMART" id="SM00398">
    <property type="entry name" value="HMG"/>
    <property type="match status" value="1"/>
</dbReference>
<dbReference type="Gene3D" id="1.10.30.10">
    <property type="entry name" value="High mobility group box domain"/>
    <property type="match status" value="1"/>
</dbReference>
<reference evidence="15" key="2">
    <citation type="submission" date="2020-02" db="EMBL/GenBank/DDBJ databases">
        <title>Esox lucius (northern pike) genome, fEsoLuc1, primary haplotype.</title>
        <authorList>
            <person name="Myers G."/>
            <person name="Karagic N."/>
            <person name="Meyer A."/>
            <person name="Pippel M."/>
            <person name="Reichard M."/>
            <person name="Winkler S."/>
            <person name="Tracey A."/>
            <person name="Sims Y."/>
            <person name="Howe K."/>
            <person name="Rhie A."/>
            <person name="Formenti G."/>
            <person name="Durbin R."/>
            <person name="Fedrigo O."/>
            <person name="Jarvis E.D."/>
        </authorList>
    </citation>
    <scope>NUCLEOTIDE SEQUENCE [LARGE SCALE GENOMIC DNA]</scope>
</reference>
<dbReference type="PANTHER" id="PTHR47279:SF1">
    <property type="entry name" value="TRANSCRIPTION FACTOR SOX-30"/>
    <property type="match status" value="1"/>
</dbReference>
<keyword evidence="7" id="KW-0804">Transcription</keyword>
<feature type="compositionally biased region" description="Basic and acidic residues" evidence="13">
    <location>
        <begin position="376"/>
        <end position="388"/>
    </location>
</feature>
<evidence type="ECO:0000256" key="6">
    <source>
        <dbReference type="ARBA" id="ARBA00023159"/>
    </source>
</evidence>
<name>A0A3P9ALQ1_ESOLU</name>
<feature type="compositionally biased region" description="Low complexity" evidence="13">
    <location>
        <begin position="364"/>
        <end position="375"/>
    </location>
</feature>
<dbReference type="CDD" id="cd22033">
    <property type="entry name" value="HMG-box_SoxH_SOX30"/>
    <property type="match status" value="1"/>
</dbReference>
<reference evidence="16" key="1">
    <citation type="journal article" date="2014" name="PLoS ONE">
        <title>The genome and linkage map of the northern pike (Esox lucius): conserved synteny revealed between the salmonid sister group and the Neoteleostei.</title>
        <authorList>
            <person name="Rondeau E.B."/>
            <person name="Minkley D.R."/>
            <person name="Leong J.S."/>
            <person name="Messmer A.M."/>
            <person name="Jantzen J.R."/>
            <person name="von Schalburg K.R."/>
            <person name="Lemon C."/>
            <person name="Bird N.H."/>
            <person name="Koop B.F."/>
        </authorList>
    </citation>
    <scope>NUCLEOTIDE SEQUENCE</scope>
</reference>
<keyword evidence="6" id="KW-0010">Activator</keyword>
<dbReference type="GeneTree" id="ENSGT00940000161042"/>
<dbReference type="InterPro" id="IPR036910">
    <property type="entry name" value="HMG_box_dom_sf"/>
</dbReference>
<feature type="region of interest" description="Disordered" evidence="13">
    <location>
        <begin position="364"/>
        <end position="388"/>
    </location>
</feature>
<evidence type="ECO:0000256" key="12">
    <source>
        <dbReference type="PROSITE-ProRule" id="PRU00267"/>
    </source>
</evidence>
<dbReference type="GO" id="GO:1990837">
    <property type="term" value="F:sequence-specific double-stranded DNA binding"/>
    <property type="evidence" value="ECO:0007669"/>
    <property type="project" value="TreeGrafter"/>
</dbReference>
<dbReference type="FunFam" id="1.10.30.10:FF:000027">
    <property type="entry name" value="Transcription factor SOX-30"/>
    <property type="match status" value="1"/>
</dbReference>
<feature type="domain" description="HMG box" evidence="14">
    <location>
        <begin position="223"/>
        <end position="291"/>
    </location>
</feature>
<dbReference type="Proteomes" id="UP000265140">
    <property type="component" value="Chromosome 7"/>
</dbReference>
<evidence type="ECO:0000256" key="7">
    <source>
        <dbReference type="ARBA" id="ARBA00023163"/>
    </source>
</evidence>
<dbReference type="AlphaFoldDB" id="A0A3P9ALQ1"/>
<keyword evidence="2" id="KW-0963">Cytoplasm</keyword>
<feature type="DNA-binding region" description="HMG box" evidence="12">
    <location>
        <begin position="223"/>
        <end position="291"/>
    </location>
</feature>
<dbReference type="OMA" id="WIYQPRP"/>
<comment type="subunit">
    <text evidence="10">Interacts with CTNNB1, competitively inhibiting CTNNB1-TCF7L2/TCF4 interaction.</text>
</comment>
<evidence type="ECO:0000256" key="3">
    <source>
        <dbReference type="ARBA" id="ARBA00022491"/>
    </source>
</evidence>
<dbReference type="Bgee" id="ENSELUG00000022471">
    <property type="expression patterns" value="Expressed in testis and 1 other cell type or tissue"/>
</dbReference>